<evidence type="ECO:0000256" key="1">
    <source>
        <dbReference type="ARBA" id="ARBA00024472"/>
    </source>
</evidence>
<feature type="domain" description="HIT" evidence="4">
    <location>
        <begin position="176"/>
        <end position="279"/>
    </location>
</feature>
<name>A0AAV2LK13_KNICA</name>
<evidence type="ECO:0000256" key="2">
    <source>
        <dbReference type="ARBA" id="ARBA00025764"/>
    </source>
</evidence>
<dbReference type="Gene3D" id="3.30.428.10">
    <property type="entry name" value="HIT-like"/>
    <property type="match status" value="2"/>
</dbReference>
<organism evidence="5 6">
    <name type="scientific">Knipowitschia caucasica</name>
    <name type="common">Caucasian dwarf goby</name>
    <name type="synonym">Pomatoschistus caucasicus</name>
    <dbReference type="NCBI Taxonomy" id="637954"/>
    <lineage>
        <taxon>Eukaryota</taxon>
        <taxon>Metazoa</taxon>
        <taxon>Chordata</taxon>
        <taxon>Craniata</taxon>
        <taxon>Vertebrata</taxon>
        <taxon>Euteleostomi</taxon>
        <taxon>Actinopterygii</taxon>
        <taxon>Neopterygii</taxon>
        <taxon>Teleostei</taxon>
        <taxon>Neoteleostei</taxon>
        <taxon>Acanthomorphata</taxon>
        <taxon>Gobiaria</taxon>
        <taxon>Gobiiformes</taxon>
        <taxon>Gobioidei</taxon>
        <taxon>Gobiidae</taxon>
        <taxon>Gobiinae</taxon>
        <taxon>Knipowitschia</taxon>
    </lineage>
</organism>
<dbReference type="PANTHER" id="PTHR46648:SF1">
    <property type="entry name" value="ADENOSINE 5'-MONOPHOSPHORAMIDASE HNT1"/>
    <property type="match status" value="1"/>
</dbReference>
<comment type="similarity">
    <text evidence="2">Belongs to the HINT family.</text>
</comment>
<dbReference type="PROSITE" id="PS51084">
    <property type="entry name" value="HIT_2"/>
    <property type="match status" value="1"/>
</dbReference>
<dbReference type="InterPro" id="IPR001310">
    <property type="entry name" value="Histidine_triad_HIT"/>
</dbReference>
<dbReference type="PANTHER" id="PTHR46648">
    <property type="entry name" value="HIT FAMILY PROTEIN 1"/>
    <property type="match status" value="1"/>
</dbReference>
<sequence length="327" mass="35607">MREVPVSHRTSMSDMSGARHVVWSSEGCVAYLSPRPWTPGAVVVEPSAKSPEGGSVFDLAEAELRILLLGARAVSRLLCQRLGVRRCALVTRPQPQRPPQVQVLPLHGLGAEWRPHLAADEEFNHMDPGYCTSKSAPCWSAERLDVLQATIRAALPDPQAPPDHTFLGEDPAHPGLFSRIVRGEEQQWRVWEDPGHVAFLTPFPNTPGLTVVVPRRPLSSDIFSLEEQDYVGLVQAARSTALLLRSTLGASAVAMIFEGFEIDYAHAKLMPLFPPGPSRGGQCEANAAPFYSTYPGFVSSQDGPEADEDTLAQLHARITADHDSVEA</sequence>
<accession>A0AAV2LK13</accession>
<gene>
    <name evidence="5" type="ORF">KC01_LOCUS28807</name>
</gene>
<evidence type="ECO:0000313" key="5">
    <source>
        <dbReference type="EMBL" id="CAL1600723.1"/>
    </source>
</evidence>
<evidence type="ECO:0000259" key="4">
    <source>
        <dbReference type="PROSITE" id="PS51084"/>
    </source>
</evidence>
<comment type="caution">
    <text evidence="3">Lacks conserved residue(s) required for the propagation of feature annotation.</text>
</comment>
<dbReference type="EMBL" id="OZ035825">
    <property type="protein sequence ID" value="CAL1600723.1"/>
    <property type="molecule type" value="Genomic_DNA"/>
</dbReference>
<dbReference type="SUPFAM" id="SSF54197">
    <property type="entry name" value="HIT-like"/>
    <property type="match status" value="2"/>
</dbReference>
<dbReference type="InterPro" id="IPR036265">
    <property type="entry name" value="HIT-like_sf"/>
</dbReference>
<dbReference type="InterPro" id="IPR011146">
    <property type="entry name" value="HIT-like"/>
</dbReference>
<evidence type="ECO:0000256" key="3">
    <source>
        <dbReference type="PROSITE-ProRule" id="PRU00464"/>
    </source>
</evidence>
<evidence type="ECO:0000313" key="6">
    <source>
        <dbReference type="Proteomes" id="UP001497482"/>
    </source>
</evidence>
<reference evidence="5 6" key="1">
    <citation type="submission" date="2024-04" db="EMBL/GenBank/DDBJ databases">
        <authorList>
            <person name="Waldvogel A.-M."/>
            <person name="Schoenle A."/>
        </authorList>
    </citation>
    <scope>NUCLEOTIDE SEQUENCE [LARGE SCALE GENOMIC DNA]</scope>
</reference>
<dbReference type="GO" id="GO:0003824">
    <property type="term" value="F:catalytic activity"/>
    <property type="evidence" value="ECO:0007669"/>
    <property type="project" value="InterPro"/>
</dbReference>
<protein>
    <recommendedName>
        <fullName evidence="4">HIT domain-containing protein</fullName>
    </recommendedName>
</protein>
<comment type="catalytic activity">
    <reaction evidence="1">
        <text>adenosine 5'-phosphoramidate + H2O = NH4(+) + AMP</text>
        <dbReference type="Rhea" id="RHEA:67916"/>
        <dbReference type="ChEBI" id="CHEBI:15377"/>
        <dbReference type="ChEBI" id="CHEBI:28938"/>
        <dbReference type="ChEBI" id="CHEBI:57890"/>
        <dbReference type="ChEBI" id="CHEBI:456215"/>
    </reaction>
</comment>
<dbReference type="Proteomes" id="UP001497482">
    <property type="component" value="Chromosome 3"/>
</dbReference>
<proteinExistence type="inferred from homology"/>
<dbReference type="AlphaFoldDB" id="A0AAV2LK13"/>
<keyword evidence="6" id="KW-1185">Reference proteome</keyword>